<accession>A0A9Q3BPW3</accession>
<evidence type="ECO:0000313" key="2">
    <source>
        <dbReference type="EMBL" id="MBW0468797.1"/>
    </source>
</evidence>
<evidence type="ECO:0000256" key="1">
    <source>
        <dbReference type="SAM" id="MobiDB-lite"/>
    </source>
</evidence>
<protein>
    <submittedName>
        <fullName evidence="2">Uncharacterized protein</fullName>
    </submittedName>
</protein>
<comment type="caution">
    <text evidence="2">The sequence shown here is derived from an EMBL/GenBank/DDBJ whole genome shotgun (WGS) entry which is preliminary data.</text>
</comment>
<feature type="region of interest" description="Disordered" evidence="1">
    <location>
        <begin position="73"/>
        <end position="96"/>
    </location>
</feature>
<keyword evidence="3" id="KW-1185">Reference proteome</keyword>
<name>A0A9Q3BPW3_9BASI</name>
<feature type="compositionally biased region" description="Polar residues" evidence="1">
    <location>
        <begin position="87"/>
        <end position="96"/>
    </location>
</feature>
<organism evidence="2 3">
    <name type="scientific">Austropuccinia psidii MF-1</name>
    <dbReference type="NCBI Taxonomy" id="1389203"/>
    <lineage>
        <taxon>Eukaryota</taxon>
        <taxon>Fungi</taxon>
        <taxon>Dikarya</taxon>
        <taxon>Basidiomycota</taxon>
        <taxon>Pucciniomycotina</taxon>
        <taxon>Pucciniomycetes</taxon>
        <taxon>Pucciniales</taxon>
        <taxon>Sphaerophragmiaceae</taxon>
        <taxon>Austropuccinia</taxon>
    </lineage>
</organism>
<proteinExistence type="predicted"/>
<dbReference type="Proteomes" id="UP000765509">
    <property type="component" value="Unassembled WGS sequence"/>
</dbReference>
<dbReference type="EMBL" id="AVOT02001978">
    <property type="protein sequence ID" value="MBW0468797.1"/>
    <property type="molecule type" value="Genomic_DNA"/>
</dbReference>
<dbReference type="AlphaFoldDB" id="A0A9Q3BPW3"/>
<sequence length="96" mass="10688">MLTCAHCTHEVTLKPPHQSLHSCTPTAYNPYTHVEPSRYASNASLNPPYTFSHPPLTTLVLLECPPDIPLTLLPHRPNPQHRLPSLGSCSTLKMRL</sequence>
<evidence type="ECO:0000313" key="3">
    <source>
        <dbReference type="Proteomes" id="UP000765509"/>
    </source>
</evidence>
<reference evidence="2" key="1">
    <citation type="submission" date="2021-03" db="EMBL/GenBank/DDBJ databases">
        <title>Draft genome sequence of rust myrtle Austropuccinia psidii MF-1, a brazilian biotype.</title>
        <authorList>
            <person name="Quecine M.C."/>
            <person name="Pachon D.M.R."/>
            <person name="Bonatelli M.L."/>
            <person name="Correr F.H."/>
            <person name="Franceschini L.M."/>
            <person name="Leite T.F."/>
            <person name="Margarido G.R.A."/>
            <person name="Almeida C.A."/>
            <person name="Ferrarezi J.A."/>
            <person name="Labate C.A."/>
        </authorList>
    </citation>
    <scope>NUCLEOTIDE SEQUENCE</scope>
    <source>
        <strain evidence="2">MF-1</strain>
    </source>
</reference>
<gene>
    <name evidence="2" type="ORF">O181_008512</name>
</gene>